<dbReference type="SUPFAM" id="SSF56954">
    <property type="entry name" value="Outer membrane efflux proteins (OEP)"/>
    <property type="match status" value="1"/>
</dbReference>
<dbReference type="Gene3D" id="1.20.1600.10">
    <property type="entry name" value="Outer membrane efflux proteins (OEP)"/>
    <property type="match status" value="2"/>
</dbReference>
<feature type="coiled-coil region" evidence="6">
    <location>
        <begin position="387"/>
        <end position="414"/>
    </location>
</feature>
<name>A0ABN0Z6E6_9BACI</name>
<keyword evidence="3" id="KW-0812">Transmembrane</keyword>
<dbReference type="PANTHER" id="PTHR30026:SF20">
    <property type="entry name" value="OUTER MEMBRANE PROTEIN TOLC"/>
    <property type="match status" value="1"/>
</dbReference>
<feature type="compositionally biased region" description="Acidic residues" evidence="7">
    <location>
        <begin position="41"/>
        <end position="51"/>
    </location>
</feature>
<dbReference type="InterPro" id="IPR051906">
    <property type="entry name" value="TolC-like"/>
</dbReference>
<feature type="compositionally biased region" description="Polar residues" evidence="7">
    <location>
        <begin position="27"/>
        <end position="39"/>
    </location>
</feature>
<evidence type="ECO:0000256" key="1">
    <source>
        <dbReference type="ARBA" id="ARBA00004442"/>
    </source>
</evidence>
<protein>
    <recommendedName>
        <fullName evidence="11">Outer membrane protein TolC</fullName>
    </recommendedName>
</protein>
<feature type="signal peptide" evidence="8">
    <location>
        <begin position="1"/>
        <end position="24"/>
    </location>
</feature>
<evidence type="ECO:0000256" key="5">
    <source>
        <dbReference type="ARBA" id="ARBA00023237"/>
    </source>
</evidence>
<reference evidence="9 10" key="1">
    <citation type="journal article" date="2019" name="Int. J. Syst. Evol. Microbiol.">
        <title>The Global Catalogue of Microorganisms (GCM) 10K type strain sequencing project: providing services to taxonomists for standard genome sequencing and annotation.</title>
        <authorList>
            <consortium name="The Broad Institute Genomics Platform"/>
            <consortium name="The Broad Institute Genome Sequencing Center for Infectious Disease"/>
            <person name="Wu L."/>
            <person name="Ma J."/>
        </authorList>
    </citation>
    <scope>NUCLEOTIDE SEQUENCE [LARGE SCALE GENOMIC DNA]</scope>
    <source>
        <strain evidence="9 10">JCM 12149</strain>
    </source>
</reference>
<comment type="caution">
    <text evidence="9">The sequence shown here is derived from an EMBL/GenBank/DDBJ whole genome shotgun (WGS) entry which is preliminary data.</text>
</comment>
<evidence type="ECO:0008006" key="11">
    <source>
        <dbReference type="Google" id="ProtNLM"/>
    </source>
</evidence>
<keyword evidence="10" id="KW-1185">Reference proteome</keyword>
<evidence type="ECO:0000256" key="7">
    <source>
        <dbReference type="SAM" id="MobiDB-lite"/>
    </source>
</evidence>
<feature type="chain" id="PRO_5046609086" description="Outer membrane protein TolC" evidence="8">
    <location>
        <begin position="25"/>
        <end position="442"/>
    </location>
</feature>
<keyword evidence="2" id="KW-1134">Transmembrane beta strand</keyword>
<evidence type="ECO:0000256" key="8">
    <source>
        <dbReference type="SAM" id="SignalP"/>
    </source>
</evidence>
<evidence type="ECO:0000256" key="2">
    <source>
        <dbReference type="ARBA" id="ARBA00022452"/>
    </source>
</evidence>
<evidence type="ECO:0000256" key="6">
    <source>
        <dbReference type="SAM" id="Coils"/>
    </source>
</evidence>
<dbReference type="RefSeq" id="WP_343751546.1">
    <property type="nucleotide sequence ID" value="NZ_BAAADM010000026.1"/>
</dbReference>
<dbReference type="PANTHER" id="PTHR30026">
    <property type="entry name" value="OUTER MEMBRANE PROTEIN TOLC"/>
    <property type="match status" value="1"/>
</dbReference>
<keyword evidence="8" id="KW-0732">Signal</keyword>
<proteinExistence type="predicted"/>
<accession>A0ABN0Z6E6</accession>
<organism evidence="9 10">
    <name type="scientific">Lentibacillus halophilus</name>
    <dbReference type="NCBI Taxonomy" id="295065"/>
    <lineage>
        <taxon>Bacteria</taxon>
        <taxon>Bacillati</taxon>
        <taxon>Bacillota</taxon>
        <taxon>Bacilli</taxon>
        <taxon>Bacillales</taxon>
        <taxon>Bacillaceae</taxon>
        <taxon>Lentibacillus</taxon>
    </lineage>
</organism>
<sequence length="442" mass="50188">MKKGVTTGLAALIASTTMTPVALADGNESTVNDDQQAPDSTGDESQETGDESVETIDTLTLDAAIDHALTDNTSLMLVRYRLDNLKSQLAGTENDYSDLEDDIEDLEDKFDDLKEKPGHTFQQRYQIQNQIEKMEDSLDQLEDAYEELTSNKIQLEFNQQEAEENIKFKTVSTFMQLVMTKNQLAFTKESLETQREQVEATKKRYDLGLASRDKFRTAQRELTRLDSQIDQTETTLQNNMRDFAADIGVAYHDDLSLEAPGLESVEPIEQEKTTEELINNSYSMKTAKEKLELAEYKLDQAKKDVTDTDKDVEAEDVNQAEIAVEQEKENIKQLKEDLNQAIDSLFTDAKNQYQSFMEKRHELDYAKEDHQNLKRRLDVGLISQQKYDSARTKVDQAQLDLKSAKQEYFLLKRQVELLRNGVIQTGGGSQQSQQQSAGGGKQ</sequence>
<evidence type="ECO:0000313" key="9">
    <source>
        <dbReference type="EMBL" id="GAA0435247.1"/>
    </source>
</evidence>
<keyword evidence="6" id="KW-0175">Coiled coil</keyword>
<dbReference type="EMBL" id="BAAADM010000026">
    <property type="protein sequence ID" value="GAA0435247.1"/>
    <property type="molecule type" value="Genomic_DNA"/>
</dbReference>
<gene>
    <name evidence="9" type="ORF">GCM10008983_09790</name>
</gene>
<evidence type="ECO:0000256" key="4">
    <source>
        <dbReference type="ARBA" id="ARBA00023136"/>
    </source>
</evidence>
<feature type="coiled-coil region" evidence="6">
    <location>
        <begin position="82"/>
        <end position="235"/>
    </location>
</feature>
<dbReference type="Proteomes" id="UP001501459">
    <property type="component" value="Unassembled WGS sequence"/>
</dbReference>
<evidence type="ECO:0000256" key="3">
    <source>
        <dbReference type="ARBA" id="ARBA00022692"/>
    </source>
</evidence>
<evidence type="ECO:0000313" key="10">
    <source>
        <dbReference type="Proteomes" id="UP001501459"/>
    </source>
</evidence>
<keyword evidence="4" id="KW-0472">Membrane</keyword>
<keyword evidence="5" id="KW-0998">Cell outer membrane</keyword>
<feature type="coiled-coil region" evidence="6">
    <location>
        <begin position="284"/>
        <end position="348"/>
    </location>
</feature>
<comment type="subcellular location">
    <subcellularLocation>
        <location evidence="1">Cell outer membrane</location>
    </subcellularLocation>
</comment>
<feature type="region of interest" description="Disordered" evidence="7">
    <location>
        <begin position="23"/>
        <end position="51"/>
    </location>
</feature>